<gene>
    <name evidence="1" type="ORF">FHS38_005148</name>
</gene>
<dbReference type="Gene3D" id="3.40.50.300">
    <property type="entry name" value="P-loop containing nucleotide triphosphate hydrolases"/>
    <property type="match status" value="1"/>
</dbReference>
<comment type="caution">
    <text evidence="1">The sequence shown here is derived from an EMBL/GenBank/DDBJ whole genome shotgun (WGS) entry which is preliminary data.</text>
</comment>
<name>A0A7W7LF60_STRNE</name>
<accession>A0A7W7LF60</accession>
<dbReference type="SUPFAM" id="SSF52540">
    <property type="entry name" value="P-loop containing nucleoside triphosphate hydrolases"/>
    <property type="match status" value="1"/>
</dbReference>
<dbReference type="RefSeq" id="WP_184737227.1">
    <property type="nucleotide sequence ID" value="NZ_BMRW01000002.1"/>
</dbReference>
<protein>
    <submittedName>
        <fullName evidence="1">Uncharacterized protein</fullName>
    </submittedName>
</protein>
<dbReference type="InterPro" id="IPR027417">
    <property type="entry name" value="P-loop_NTPase"/>
</dbReference>
<evidence type="ECO:0000313" key="2">
    <source>
        <dbReference type="Proteomes" id="UP000556436"/>
    </source>
</evidence>
<reference evidence="1 2" key="1">
    <citation type="submission" date="2020-08" db="EMBL/GenBank/DDBJ databases">
        <title>Genomic Encyclopedia of Type Strains, Phase III (KMG-III): the genomes of soil and plant-associated and newly described type strains.</title>
        <authorList>
            <person name="Whitman W."/>
        </authorList>
    </citation>
    <scope>NUCLEOTIDE SEQUENCE [LARGE SCALE GENOMIC DNA]</scope>
    <source>
        <strain evidence="1 2">CECT 3265</strain>
    </source>
</reference>
<keyword evidence="2" id="KW-1185">Reference proteome</keyword>
<organism evidence="1 2">
    <name type="scientific">Streptomyces netropsis</name>
    <name type="common">Streptoverticillium netropsis</name>
    <dbReference type="NCBI Taxonomy" id="55404"/>
    <lineage>
        <taxon>Bacteria</taxon>
        <taxon>Bacillati</taxon>
        <taxon>Actinomycetota</taxon>
        <taxon>Actinomycetes</taxon>
        <taxon>Kitasatosporales</taxon>
        <taxon>Streptomycetaceae</taxon>
        <taxon>Streptomyces</taxon>
    </lineage>
</organism>
<sequence length="375" mass="42009">MPLAETEWDLVTTWVREHLLDTTDPHAQLALYDFPPEFVGALRLTAVSGDNARALVAASRKGIERQVKLLEVVAAIDELAVLPEAVKAAEFRDRLREDARAHASQDHFRTCVLKNGTEAFIDRQQLRETLREFVEDPEKRVLLVDGDQGSGRSYTYNLIRHVGQHCGFRPARVTLSRTATADKVIRRLAEFVADPRSGISPLNPTELNDLLPSIDDAAHWVISRATTADDHFWLVLDECDELDPNSDVWDCIGQLALAIYEHTAVSGDESPRMVLLGYGPTMRQLPYELRGNLCRDTARAVEPADLRAFFDQYFHDFPPPRPEGAPAEEPDITDLVDVAVQEVLHAAEAETPDGESYMRKVCTATEEAIRVYQSL</sequence>
<dbReference type="EMBL" id="JACHJG010000012">
    <property type="protein sequence ID" value="MBB4889073.1"/>
    <property type="molecule type" value="Genomic_DNA"/>
</dbReference>
<evidence type="ECO:0000313" key="1">
    <source>
        <dbReference type="EMBL" id="MBB4889073.1"/>
    </source>
</evidence>
<dbReference type="Proteomes" id="UP000556436">
    <property type="component" value="Unassembled WGS sequence"/>
</dbReference>
<proteinExistence type="predicted"/>
<dbReference type="AlphaFoldDB" id="A0A7W7LF60"/>